<dbReference type="EMBL" id="JAUEPR010000002">
    <property type="protein sequence ID" value="KAK0489307.1"/>
    <property type="molecule type" value="Genomic_DNA"/>
</dbReference>
<feature type="compositionally biased region" description="Basic and acidic residues" evidence="1">
    <location>
        <begin position="1"/>
        <end position="19"/>
    </location>
</feature>
<reference evidence="3" key="1">
    <citation type="submission" date="2023-06" db="EMBL/GenBank/DDBJ databases">
        <authorList>
            <consortium name="Lawrence Berkeley National Laboratory"/>
            <person name="Ahrendt S."/>
            <person name="Sahu N."/>
            <person name="Indic B."/>
            <person name="Wong-Bajracharya J."/>
            <person name="Merenyi Z."/>
            <person name="Ke H.-M."/>
            <person name="Monk M."/>
            <person name="Kocsube S."/>
            <person name="Drula E."/>
            <person name="Lipzen A."/>
            <person name="Balint B."/>
            <person name="Henrissat B."/>
            <person name="Andreopoulos B."/>
            <person name="Martin F.M."/>
            <person name="Harder C.B."/>
            <person name="Rigling D."/>
            <person name="Ford K.L."/>
            <person name="Foster G.D."/>
            <person name="Pangilinan J."/>
            <person name="Papanicolaou A."/>
            <person name="Barry K."/>
            <person name="LaButti K."/>
            <person name="Viragh M."/>
            <person name="Koriabine M."/>
            <person name="Yan M."/>
            <person name="Riley R."/>
            <person name="Champramary S."/>
            <person name="Plett K.L."/>
            <person name="Tsai I.J."/>
            <person name="Slot J."/>
            <person name="Sipos G."/>
            <person name="Plett J."/>
            <person name="Nagy L.G."/>
            <person name="Grigoriev I.V."/>
        </authorList>
    </citation>
    <scope>NUCLEOTIDE SEQUENCE</scope>
    <source>
        <strain evidence="3">ICMP 16352</strain>
    </source>
</reference>
<keyword evidence="2" id="KW-0472">Membrane</keyword>
<feature type="transmembrane region" description="Helical" evidence="2">
    <location>
        <begin position="176"/>
        <end position="199"/>
    </location>
</feature>
<feature type="compositionally biased region" description="Polar residues" evidence="1">
    <location>
        <begin position="457"/>
        <end position="479"/>
    </location>
</feature>
<feature type="region of interest" description="Disordered" evidence="1">
    <location>
        <begin position="563"/>
        <end position="603"/>
    </location>
</feature>
<feature type="region of interest" description="Disordered" evidence="1">
    <location>
        <begin position="442"/>
        <end position="519"/>
    </location>
</feature>
<keyword evidence="2" id="KW-1133">Transmembrane helix</keyword>
<organism evidence="3 4">
    <name type="scientific">Armillaria novae-zelandiae</name>
    <dbReference type="NCBI Taxonomy" id="153914"/>
    <lineage>
        <taxon>Eukaryota</taxon>
        <taxon>Fungi</taxon>
        <taxon>Dikarya</taxon>
        <taxon>Basidiomycota</taxon>
        <taxon>Agaricomycotina</taxon>
        <taxon>Agaricomycetes</taxon>
        <taxon>Agaricomycetidae</taxon>
        <taxon>Agaricales</taxon>
        <taxon>Marasmiineae</taxon>
        <taxon>Physalacriaceae</taxon>
        <taxon>Armillaria</taxon>
    </lineage>
</organism>
<comment type="caution">
    <text evidence="3">The sequence shown here is derived from an EMBL/GenBank/DDBJ whole genome shotgun (WGS) entry which is preliminary data.</text>
</comment>
<dbReference type="AlphaFoldDB" id="A0AA39PRR2"/>
<feature type="region of interest" description="Disordered" evidence="1">
    <location>
        <begin position="218"/>
        <end position="239"/>
    </location>
</feature>
<feature type="compositionally biased region" description="Low complexity" evidence="1">
    <location>
        <begin position="48"/>
        <end position="130"/>
    </location>
</feature>
<proteinExistence type="predicted"/>
<feature type="compositionally biased region" description="Polar residues" evidence="1">
    <location>
        <begin position="569"/>
        <end position="590"/>
    </location>
</feature>
<name>A0AA39PRR2_9AGAR</name>
<keyword evidence="2" id="KW-0812">Transmembrane</keyword>
<gene>
    <name evidence="3" type="ORF">IW261DRAFT_407512</name>
</gene>
<evidence type="ECO:0000313" key="4">
    <source>
        <dbReference type="Proteomes" id="UP001175227"/>
    </source>
</evidence>
<evidence type="ECO:0000256" key="2">
    <source>
        <dbReference type="SAM" id="Phobius"/>
    </source>
</evidence>
<evidence type="ECO:0000256" key="1">
    <source>
        <dbReference type="SAM" id="MobiDB-lite"/>
    </source>
</evidence>
<sequence>MLHALNERRAAHRGLERRLGPTPSSMLSTTTNPLESLMSSFSEGSAETTLTIRRTSTSSDSVTSTRATSTATSSTQTTTSTSTSSTSTSSSTSTATTSTTTSSTQSSTTSLSTTSSSSSSSHLSTSSTSNVEATISSTHTTGTISVTVSGAAISASSSAVASASATSTGGTSNTGAIIGGAAAGIIGLALVIGMIGFFLRRWRTKRRERDEFDASQFRRSAVMVQDPPPDPGNDLPYNPRPPSMLERRNHPMSFGTQYGAPGPIHSPPERSQTRYDMGMDRGYSSPPAANSANPLFAPAMYRQADDTPRASPAPFDAPQYVYSHDLDDGPLPSPVYGLGGPTMPPSASVNRASGNTVSRDVSSVVTYEQSVYRPSMTSSTPRQSLPIPANDYIDVTRSSVTPFQAAQYVEIANRLATEVPQGLDTPAVNEYVHSREASLATIGSGAPPVVPPKDSHYSQASNSTGSQSPKRTSGQSQASVDIMKDLDFPAPPSPVLSTSSRYRVDSTPPTLPEIAIDRGSVSQYSLPSSYRDSTGSAPQYSPFPGSGSGFPSGVSQTITVGGKLGPQSRFPTTPSPLGNSFVMTENRNQFPSSPTPSSPTIPEAKVNVQRPETIYDAEDAYGGI</sequence>
<feature type="region of interest" description="Disordered" evidence="1">
    <location>
        <begin position="1"/>
        <end position="130"/>
    </location>
</feature>
<protein>
    <recommendedName>
        <fullName evidence="5">REJ domain-containing protein</fullName>
    </recommendedName>
</protein>
<feature type="compositionally biased region" description="Polar residues" evidence="1">
    <location>
        <begin position="22"/>
        <end position="47"/>
    </location>
</feature>
<accession>A0AA39PRR2</accession>
<evidence type="ECO:0008006" key="5">
    <source>
        <dbReference type="Google" id="ProtNLM"/>
    </source>
</evidence>
<evidence type="ECO:0000313" key="3">
    <source>
        <dbReference type="EMBL" id="KAK0489307.1"/>
    </source>
</evidence>
<dbReference type="Proteomes" id="UP001175227">
    <property type="component" value="Unassembled WGS sequence"/>
</dbReference>
<keyword evidence="4" id="KW-1185">Reference proteome</keyword>